<feature type="region of interest" description="Disordered" evidence="2">
    <location>
        <begin position="1"/>
        <end position="26"/>
    </location>
</feature>
<dbReference type="PANTHER" id="PTHR31956:SF26">
    <property type="entry name" value="NON-SPECIFIC PHOSPHOLIPASE C2"/>
    <property type="match status" value="1"/>
</dbReference>
<keyword evidence="4" id="KW-1185">Reference proteome</keyword>
<evidence type="ECO:0000313" key="4">
    <source>
        <dbReference type="Proteomes" id="UP001604336"/>
    </source>
</evidence>
<reference evidence="4" key="1">
    <citation type="submission" date="2024-07" db="EMBL/GenBank/DDBJ databases">
        <title>Two chromosome-level genome assemblies of Korean endemic species Abeliophyllum distichum and Forsythia ovata (Oleaceae).</title>
        <authorList>
            <person name="Jang H."/>
        </authorList>
    </citation>
    <scope>NUCLEOTIDE SEQUENCE [LARGE SCALE GENOMIC DNA]</scope>
</reference>
<dbReference type="Proteomes" id="UP001604336">
    <property type="component" value="Unassembled WGS sequence"/>
</dbReference>
<dbReference type="InterPro" id="IPR007312">
    <property type="entry name" value="Phosphoesterase"/>
</dbReference>
<gene>
    <name evidence="3" type="ORF">Adt_16497</name>
</gene>
<keyword evidence="1" id="KW-0378">Hydrolase</keyword>
<name>A0ABD1TDU4_9LAMI</name>
<evidence type="ECO:0000256" key="2">
    <source>
        <dbReference type="SAM" id="MobiDB-lite"/>
    </source>
</evidence>
<dbReference type="GO" id="GO:0016788">
    <property type="term" value="F:hydrolase activity, acting on ester bonds"/>
    <property type="evidence" value="ECO:0007669"/>
    <property type="project" value="UniProtKB-ARBA"/>
</dbReference>
<proteinExistence type="predicted"/>
<organism evidence="3 4">
    <name type="scientific">Abeliophyllum distichum</name>
    <dbReference type="NCBI Taxonomy" id="126358"/>
    <lineage>
        <taxon>Eukaryota</taxon>
        <taxon>Viridiplantae</taxon>
        <taxon>Streptophyta</taxon>
        <taxon>Embryophyta</taxon>
        <taxon>Tracheophyta</taxon>
        <taxon>Spermatophyta</taxon>
        <taxon>Magnoliopsida</taxon>
        <taxon>eudicotyledons</taxon>
        <taxon>Gunneridae</taxon>
        <taxon>Pentapetalae</taxon>
        <taxon>asterids</taxon>
        <taxon>lamiids</taxon>
        <taxon>Lamiales</taxon>
        <taxon>Oleaceae</taxon>
        <taxon>Forsythieae</taxon>
        <taxon>Abeliophyllum</taxon>
    </lineage>
</organism>
<dbReference type="AlphaFoldDB" id="A0ABD1TDU4"/>
<dbReference type="InterPro" id="IPR017850">
    <property type="entry name" value="Alkaline_phosphatase_core_sf"/>
</dbReference>
<feature type="region of interest" description="Disordered" evidence="2">
    <location>
        <begin position="158"/>
        <end position="186"/>
    </location>
</feature>
<evidence type="ECO:0000256" key="1">
    <source>
        <dbReference type="ARBA" id="ARBA00022801"/>
    </source>
</evidence>
<dbReference type="PANTHER" id="PTHR31956">
    <property type="entry name" value="NON-SPECIFIC PHOSPHOLIPASE C4-RELATED"/>
    <property type="match status" value="1"/>
</dbReference>
<protein>
    <submittedName>
        <fullName evidence="3">Non-specific phospholipase C2</fullName>
    </submittedName>
</protein>
<accession>A0ABD1TDU4</accession>
<feature type="compositionally biased region" description="Polar residues" evidence="2">
    <location>
        <begin position="160"/>
        <end position="186"/>
    </location>
</feature>
<dbReference type="GO" id="GO:0006796">
    <property type="term" value="P:phosphate-containing compound metabolic process"/>
    <property type="evidence" value="ECO:0007669"/>
    <property type="project" value="UniProtKB-ARBA"/>
</dbReference>
<dbReference type="Gene3D" id="3.40.720.10">
    <property type="entry name" value="Alkaline Phosphatase, subunit A"/>
    <property type="match status" value="1"/>
</dbReference>
<evidence type="ECO:0000313" key="3">
    <source>
        <dbReference type="EMBL" id="KAL2510897.1"/>
    </source>
</evidence>
<sequence>MVSPWIEKATVVHGPNGSPTPTSEYEHSSVPATVRKIFNFSSPSLTQREAWAGTFEGILQTRTEPRTDCPEQLSNPVKIRQGDANEDAKVSEFQQELIQYAAVQKGENILTSYLGKIEKEMTVREGKEYIEDAVKRFFESGSAAELMDVGEEQIVKMRPSLSTRSSKPQNQIPSYKNRSIITKSRI</sequence>
<comment type="caution">
    <text evidence="3">The sequence shown here is derived from an EMBL/GenBank/DDBJ whole genome shotgun (WGS) entry which is preliminary data.</text>
</comment>
<dbReference type="EMBL" id="JBFOLK010000005">
    <property type="protein sequence ID" value="KAL2510897.1"/>
    <property type="molecule type" value="Genomic_DNA"/>
</dbReference>